<dbReference type="SUPFAM" id="SSF55073">
    <property type="entry name" value="Nucleotide cyclase"/>
    <property type="match status" value="1"/>
</dbReference>
<evidence type="ECO:0000313" key="4">
    <source>
        <dbReference type="EMBL" id="SCB51093.1"/>
    </source>
</evidence>
<sequence>MAGLFVFSSLAIKAWAETIHSEGMTALVDNETMLQVAQLMEAAGVLVAVYDQDDRVRFTNRAFRSAWFIEEDEYPLWPELMRRNFHAGRGTIIKTDDFESWLLTTLARRGKSGFRAFETDLHDGRWLWMTETMQPSGWMLCVASDITSIRSDERTLRQDRDFALKASQTDELTGIPSRRFVMSKLDELVRSHGGVAEPVGCLAVLDLDNFKYINDRFGHAFGDVILKDFAITLQRLVRRTDIFGRVGGEEFVLILPNTTPDEAEVIVHRMLLAVRQSRPLPEHAGFRYTFSAGIACAVRGDDVGELYRRADLALYAAKMKGRDQISIEPDTHPARAARPS</sequence>
<evidence type="ECO:0000256" key="2">
    <source>
        <dbReference type="ARBA" id="ARBA00034247"/>
    </source>
</evidence>
<dbReference type="Proteomes" id="UP000199205">
    <property type="component" value="Unassembled WGS sequence"/>
</dbReference>
<dbReference type="GO" id="GO:0052621">
    <property type="term" value="F:diguanylate cyclase activity"/>
    <property type="evidence" value="ECO:0007669"/>
    <property type="project" value="UniProtKB-EC"/>
</dbReference>
<dbReference type="EMBL" id="FMAF01000037">
    <property type="protein sequence ID" value="SCB51093.1"/>
    <property type="molecule type" value="Genomic_DNA"/>
</dbReference>
<dbReference type="EC" id="2.7.7.65" evidence="1"/>
<dbReference type="PANTHER" id="PTHR45138:SF9">
    <property type="entry name" value="DIGUANYLATE CYCLASE DGCM-RELATED"/>
    <property type="match status" value="1"/>
</dbReference>
<evidence type="ECO:0000259" key="3">
    <source>
        <dbReference type="PROSITE" id="PS50887"/>
    </source>
</evidence>
<name>A0A1C3XFP5_9HYPH</name>
<feature type="domain" description="GGDEF" evidence="3">
    <location>
        <begin position="198"/>
        <end position="330"/>
    </location>
</feature>
<dbReference type="PANTHER" id="PTHR45138">
    <property type="entry name" value="REGULATORY COMPONENTS OF SENSORY TRANSDUCTION SYSTEM"/>
    <property type="match status" value="1"/>
</dbReference>
<dbReference type="InterPro" id="IPR050469">
    <property type="entry name" value="Diguanylate_Cyclase"/>
</dbReference>
<dbReference type="AlphaFoldDB" id="A0A1C3XFP5"/>
<comment type="catalytic activity">
    <reaction evidence="2">
        <text>2 GTP = 3',3'-c-di-GMP + 2 diphosphate</text>
        <dbReference type="Rhea" id="RHEA:24898"/>
        <dbReference type="ChEBI" id="CHEBI:33019"/>
        <dbReference type="ChEBI" id="CHEBI:37565"/>
        <dbReference type="ChEBI" id="CHEBI:58805"/>
        <dbReference type="EC" id="2.7.7.65"/>
    </reaction>
</comment>
<dbReference type="Gene3D" id="3.30.70.270">
    <property type="match status" value="1"/>
</dbReference>
<dbReference type="InterPro" id="IPR043128">
    <property type="entry name" value="Rev_trsase/Diguanyl_cyclase"/>
</dbReference>
<dbReference type="Pfam" id="PF00990">
    <property type="entry name" value="GGDEF"/>
    <property type="match status" value="1"/>
</dbReference>
<evidence type="ECO:0000313" key="5">
    <source>
        <dbReference type="Proteomes" id="UP000199205"/>
    </source>
</evidence>
<dbReference type="InterPro" id="IPR029787">
    <property type="entry name" value="Nucleotide_cyclase"/>
</dbReference>
<dbReference type="CDD" id="cd01949">
    <property type="entry name" value="GGDEF"/>
    <property type="match status" value="1"/>
</dbReference>
<dbReference type="SMART" id="SM00267">
    <property type="entry name" value="GGDEF"/>
    <property type="match status" value="1"/>
</dbReference>
<organism evidence="4 5">
    <name type="scientific">Rhizobium lusitanum</name>
    <dbReference type="NCBI Taxonomy" id="293958"/>
    <lineage>
        <taxon>Bacteria</taxon>
        <taxon>Pseudomonadati</taxon>
        <taxon>Pseudomonadota</taxon>
        <taxon>Alphaproteobacteria</taxon>
        <taxon>Hyphomicrobiales</taxon>
        <taxon>Rhizobiaceae</taxon>
        <taxon>Rhizobium/Agrobacterium group</taxon>
        <taxon>Rhizobium</taxon>
    </lineage>
</organism>
<gene>
    <name evidence="4" type="ORF">GA0061101_1371</name>
</gene>
<dbReference type="NCBIfam" id="TIGR00254">
    <property type="entry name" value="GGDEF"/>
    <property type="match status" value="1"/>
</dbReference>
<proteinExistence type="predicted"/>
<dbReference type="PROSITE" id="PS50887">
    <property type="entry name" value="GGDEF"/>
    <property type="match status" value="1"/>
</dbReference>
<evidence type="ECO:0000256" key="1">
    <source>
        <dbReference type="ARBA" id="ARBA00012528"/>
    </source>
</evidence>
<protein>
    <recommendedName>
        <fullName evidence="1">diguanylate cyclase</fullName>
        <ecNumber evidence="1">2.7.7.65</ecNumber>
    </recommendedName>
</protein>
<reference evidence="4 5" key="1">
    <citation type="submission" date="2016-08" db="EMBL/GenBank/DDBJ databases">
        <authorList>
            <person name="Seilhamer J.J."/>
        </authorList>
    </citation>
    <scope>NUCLEOTIDE SEQUENCE [LARGE SCALE GENOMIC DNA]</scope>
    <source>
        <strain evidence="4 5">P1-7</strain>
    </source>
</reference>
<accession>A0A1C3XFP5</accession>
<dbReference type="InterPro" id="IPR000160">
    <property type="entry name" value="GGDEF_dom"/>
</dbReference>